<dbReference type="GO" id="GO:0016887">
    <property type="term" value="F:ATP hydrolysis activity"/>
    <property type="evidence" value="ECO:0007669"/>
    <property type="project" value="InterPro"/>
</dbReference>
<evidence type="ECO:0000256" key="1">
    <source>
        <dbReference type="ARBA" id="ARBA00005417"/>
    </source>
</evidence>
<dbReference type="AlphaFoldDB" id="K1TD60"/>
<dbReference type="InterPro" id="IPR003593">
    <property type="entry name" value="AAA+_ATPase"/>
</dbReference>
<dbReference type="PANTHER" id="PTHR42798:SF7">
    <property type="entry name" value="ALPHA-D-RIBOSE 1-METHYLPHOSPHONATE 5-TRIPHOSPHATE SYNTHASE SUBUNIT PHNL"/>
    <property type="match status" value="1"/>
</dbReference>
<dbReference type="PROSITE" id="PS50893">
    <property type="entry name" value="ABC_TRANSPORTER_2"/>
    <property type="match status" value="1"/>
</dbReference>
<protein>
    <submittedName>
        <fullName evidence="5">ABC transporter ATP-binding protein</fullName>
    </submittedName>
</protein>
<keyword evidence="3 5" id="KW-0067">ATP-binding</keyword>
<dbReference type="InterPro" id="IPR017871">
    <property type="entry name" value="ABC_transporter-like_CS"/>
</dbReference>
<keyword evidence="2" id="KW-0547">Nucleotide-binding</keyword>
<dbReference type="PANTHER" id="PTHR42798">
    <property type="entry name" value="LIPOPROTEIN-RELEASING SYSTEM ATP-BINDING PROTEIN LOLD"/>
    <property type="match status" value="1"/>
</dbReference>
<evidence type="ECO:0000259" key="4">
    <source>
        <dbReference type="PROSITE" id="PS50893"/>
    </source>
</evidence>
<evidence type="ECO:0000313" key="5">
    <source>
        <dbReference type="EMBL" id="EKC57091.1"/>
    </source>
</evidence>
<proteinExistence type="inferred from homology"/>
<dbReference type="Gene3D" id="3.40.50.300">
    <property type="entry name" value="P-loop containing nucleotide triphosphate hydrolases"/>
    <property type="match status" value="1"/>
</dbReference>
<evidence type="ECO:0000256" key="3">
    <source>
        <dbReference type="ARBA" id="ARBA00022840"/>
    </source>
</evidence>
<dbReference type="EMBL" id="AJWZ01007370">
    <property type="protein sequence ID" value="EKC57091.1"/>
    <property type="molecule type" value="Genomic_DNA"/>
</dbReference>
<feature type="non-terminal residue" evidence="5">
    <location>
        <position position="1"/>
    </location>
</feature>
<organism evidence="5">
    <name type="scientific">human gut metagenome</name>
    <dbReference type="NCBI Taxonomy" id="408170"/>
    <lineage>
        <taxon>unclassified sequences</taxon>
        <taxon>metagenomes</taxon>
        <taxon>organismal metagenomes</taxon>
    </lineage>
</organism>
<dbReference type="SMART" id="SM00382">
    <property type="entry name" value="AAA"/>
    <property type="match status" value="1"/>
</dbReference>
<sequence length="181" mass="20473">GSSGCGKTTLLNLLGGLENPTHGCVYINDVDITQLSMEERSSFRRWHIGFIFQNFNLIPEMNVFENIVLPAKLMERNISKKEVMRIAEELEIEEKLLQNPMTLSGGQQQRVAIARAIYTHPTILLGDELTGNLDSTTSISVMKFLKKMCKKYSQTMIIVTHDERIAAMADRIIQMKDGRVV</sequence>
<gene>
    <name evidence="5" type="ORF">OBE_10723</name>
</gene>
<dbReference type="InterPro" id="IPR003439">
    <property type="entry name" value="ABC_transporter-like_ATP-bd"/>
</dbReference>
<comment type="similarity">
    <text evidence="1">Belongs to the ABC transporter superfamily.</text>
</comment>
<dbReference type="GO" id="GO:0005524">
    <property type="term" value="F:ATP binding"/>
    <property type="evidence" value="ECO:0007669"/>
    <property type="project" value="UniProtKB-KW"/>
</dbReference>
<dbReference type="InterPro" id="IPR027417">
    <property type="entry name" value="P-loop_NTPase"/>
</dbReference>
<dbReference type="PROSITE" id="PS00211">
    <property type="entry name" value="ABC_TRANSPORTER_1"/>
    <property type="match status" value="1"/>
</dbReference>
<accession>K1TD60</accession>
<evidence type="ECO:0000256" key="2">
    <source>
        <dbReference type="ARBA" id="ARBA00022741"/>
    </source>
</evidence>
<name>K1TD60_9ZZZZ</name>
<reference evidence="5" key="1">
    <citation type="journal article" date="2013" name="Environ. Microbiol.">
        <title>Microbiota from the distal guts of lean and obese adolescents exhibit partial functional redundancy besides clear differences in community structure.</title>
        <authorList>
            <person name="Ferrer M."/>
            <person name="Ruiz A."/>
            <person name="Lanza F."/>
            <person name="Haange S.B."/>
            <person name="Oberbach A."/>
            <person name="Till H."/>
            <person name="Bargiela R."/>
            <person name="Campoy C."/>
            <person name="Segura M.T."/>
            <person name="Richter M."/>
            <person name="von Bergen M."/>
            <person name="Seifert J."/>
            <person name="Suarez A."/>
        </authorList>
    </citation>
    <scope>NUCLEOTIDE SEQUENCE</scope>
</reference>
<feature type="domain" description="ABC transporter" evidence="4">
    <location>
        <begin position="1"/>
        <end position="181"/>
    </location>
</feature>
<dbReference type="Pfam" id="PF00005">
    <property type="entry name" value="ABC_tran"/>
    <property type="match status" value="1"/>
</dbReference>
<comment type="caution">
    <text evidence="5">The sequence shown here is derived from an EMBL/GenBank/DDBJ whole genome shotgun (WGS) entry which is preliminary data.</text>
</comment>
<dbReference type="SUPFAM" id="SSF52540">
    <property type="entry name" value="P-loop containing nucleoside triphosphate hydrolases"/>
    <property type="match status" value="1"/>
</dbReference>